<evidence type="ECO:0000256" key="2">
    <source>
        <dbReference type="SAM" id="Phobius"/>
    </source>
</evidence>
<name>B0RCC2_CLASE</name>
<dbReference type="EMBL" id="AM849034">
    <property type="protein sequence ID" value="CAQ03010.1"/>
    <property type="molecule type" value="Genomic_DNA"/>
</dbReference>
<feature type="transmembrane region" description="Helical" evidence="2">
    <location>
        <begin position="41"/>
        <end position="70"/>
    </location>
</feature>
<dbReference type="GO" id="GO:0006465">
    <property type="term" value="P:signal peptide processing"/>
    <property type="evidence" value="ECO:0007669"/>
    <property type="project" value="InterPro"/>
</dbReference>
<organism evidence="3 4">
    <name type="scientific">Clavibacter sepedonicus</name>
    <name type="common">Clavibacter michiganensis subsp. sepedonicus</name>
    <dbReference type="NCBI Taxonomy" id="31964"/>
    <lineage>
        <taxon>Bacteria</taxon>
        <taxon>Bacillati</taxon>
        <taxon>Actinomycetota</taxon>
        <taxon>Actinomycetes</taxon>
        <taxon>Micrococcales</taxon>
        <taxon>Microbacteriaceae</taxon>
        <taxon>Clavibacter</taxon>
    </lineage>
</organism>
<feature type="transmembrane region" description="Helical" evidence="2">
    <location>
        <begin position="180"/>
        <end position="199"/>
    </location>
</feature>
<evidence type="ECO:0000256" key="1">
    <source>
        <dbReference type="SAM" id="MobiDB-lite"/>
    </source>
</evidence>
<dbReference type="RefSeq" id="WP_012300160.1">
    <property type="nucleotide sequence ID" value="NC_010407.1"/>
</dbReference>
<dbReference type="GO" id="GO:0004252">
    <property type="term" value="F:serine-type endopeptidase activity"/>
    <property type="evidence" value="ECO:0007669"/>
    <property type="project" value="InterPro"/>
</dbReference>
<keyword evidence="2" id="KW-0812">Transmembrane</keyword>
<accession>B0RCC2</accession>
<dbReference type="OrthoDB" id="3790724at2"/>
<protein>
    <submittedName>
        <fullName evidence="3">Membrane protein</fullName>
    </submittedName>
</protein>
<dbReference type="CDD" id="cd06530">
    <property type="entry name" value="S26_SPase_I"/>
    <property type="match status" value="1"/>
</dbReference>
<dbReference type="eggNOG" id="COG0681">
    <property type="taxonomic scope" value="Bacteria"/>
</dbReference>
<reference evidence="3 4" key="1">
    <citation type="journal article" date="2008" name="J. Bacteriol.">
        <title>Genome of the actinomycete plant pathogen Clavibacter michiganensis subsp. sepedonicus suggests recent niche adaptation.</title>
        <authorList>
            <person name="Bentley S.D."/>
            <person name="Corton C."/>
            <person name="Brown S.E."/>
            <person name="Barron A."/>
            <person name="Clark L."/>
            <person name="Doggett J."/>
            <person name="Harris B."/>
            <person name="Ormond D."/>
            <person name="Quail M.A."/>
            <person name="May G."/>
            <person name="Francis D."/>
            <person name="Knudson D."/>
            <person name="Parkhill J."/>
            <person name="Ishimaru C.A."/>
        </authorList>
    </citation>
    <scope>NUCLEOTIDE SEQUENCE [LARGE SCALE GENOMIC DNA]</scope>
    <source>
        <strain evidence="4">ATCC 33113 / DSM 20744 / JCM 9667 / LMG 2889 / ICMP 2535 / C-1</strain>
    </source>
</reference>
<keyword evidence="2" id="KW-0472">Membrane</keyword>
<gene>
    <name evidence="3" type="ordered locus">CMS2939</name>
</gene>
<dbReference type="Proteomes" id="UP000001318">
    <property type="component" value="Chromosome"/>
</dbReference>
<dbReference type="GeneID" id="29471994"/>
<keyword evidence="4" id="KW-1185">Reference proteome</keyword>
<dbReference type="AlphaFoldDB" id="B0RCC2"/>
<dbReference type="HOGENOM" id="CLU_089996_1_1_11"/>
<evidence type="ECO:0000313" key="4">
    <source>
        <dbReference type="Proteomes" id="UP000001318"/>
    </source>
</evidence>
<dbReference type="InterPro" id="IPR019533">
    <property type="entry name" value="Peptidase_S26"/>
</dbReference>
<sequence>MTAQDTATRAEALAAARREAVDAARARARPRRPACVRVRDAVITLAGLAGLAVIAWTVLSRVLGLSLVVLMTGSMAPTLPTGSVAITLDRVPAAELHVGDVVKVPRPGYELPVTHRIVEVGPVTGAVDALSPGVDPADPAARELVLQGDANASVDPSPYVVTEADRVLIGAPYLGYASRLLHMPLLVAGLGGAVLLLVGTSWPRAGGPRTTAPAGAPVRARRSAHRAR</sequence>
<feature type="region of interest" description="Disordered" evidence="1">
    <location>
        <begin position="206"/>
        <end position="228"/>
    </location>
</feature>
<feature type="compositionally biased region" description="Low complexity" evidence="1">
    <location>
        <begin position="206"/>
        <end position="218"/>
    </location>
</feature>
<proteinExistence type="predicted"/>
<dbReference type="KEGG" id="cms:CMS2939"/>
<evidence type="ECO:0000313" key="3">
    <source>
        <dbReference type="EMBL" id="CAQ03010.1"/>
    </source>
</evidence>
<keyword evidence="2" id="KW-1133">Transmembrane helix</keyword>
<dbReference type="STRING" id="31964.CMS2939"/>
<feature type="compositionally biased region" description="Basic residues" evidence="1">
    <location>
        <begin position="219"/>
        <end position="228"/>
    </location>
</feature>